<feature type="compositionally biased region" description="Polar residues" evidence="1">
    <location>
        <begin position="557"/>
        <end position="573"/>
    </location>
</feature>
<reference evidence="2" key="1">
    <citation type="submission" date="2018-05" db="EMBL/GenBank/DDBJ databases">
        <title>Draft genome of Mucuna pruriens seed.</title>
        <authorList>
            <person name="Nnadi N.E."/>
            <person name="Vos R."/>
            <person name="Hasami M.H."/>
            <person name="Devisetty U.K."/>
            <person name="Aguiy J.C."/>
        </authorList>
    </citation>
    <scope>NUCLEOTIDE SEQUENCE [LARGE SCALE GENOMIC DNA]</scope>
    <source>
        <strain evidence="2">JCA_2017</strain>
    </source>
</reference>
<feature type="non-terminal residue" evidence="2">
    <location>
        <position position="1"/>
    </location>
</feature>
<proteinExistence type="predicted"/>
<comment type="caution">
    <text evidence="2">The sequence shown here is derived from an EMBL/GenBank/DDBJ whole genome shotgun (WGS) entry which is preliminary data.</text>
</comment>
<keyword evidence="3" id="KW-1185">Reference proteome</keyword>
<evidence type="ECO:0000313" key="2">
    <source>
        <dbReference type="EMBL" id="RDX90925.1"/>
    </source>
</evidence>
<evidence type="ECO:0000256" key="1">
    <source>
        <dbReference type="SAM" id="MobiDB-lite"/>
    </source>
</evidence>
<dbReference type="Proteomes" id="UP000257109">
    <property type="component" value="Unassembled WGS sequence"/>
</dbReference>
<dbReference type="EMBL" id="QJKJ01005250">
    <property type="protein sequence ID" value="RDX90925.1"/>
    <property type="molecule type" value="Genomic_DNA"/>
</dbReference>
<name>A0A371GK49_MUCPR</name>
<sequence>MTSYSVMCNTASYKKAYHTSGTPLRVPIFTIVINLHKGSIMGNIQSSNNYSEQFPVDDSFVVALRKTKGRKGREVVDTWSANYYSFGRTSCELDLTRTNCNKHEEELTISICDHATGHANNIVDFQMNMRVQEGLLLANLTLNGPKCIQQLPEKKTPIPQGGVLKSSSFLYGRDTDRKGLIVILRAKTWDDDEVLPYMITVKHYFVAASCSHGVSVMAKIRSNSGDGGLSVQLEKPSTQSKRYMLSMFDDVKGTGWRPNPSIELSNQNNEVPVISVGGKNNPANGNPFSYSISGQQNISSLVSTSGSTNGDYNGSIMGNIHSNSSNYTERLPLDDSSVAVLRKTKTCKGRDVVNTWSVEYCSFGRTNCELGLMKINGNKHKEEISISMEDHSSDNPNDDVDFWMDVTLKDDLLLGKVTVNGPRSMLRLPQCKTCLAHGGVLKASSYLYGRDNDRRGLIVMLRARRSDNDEELPYMITVKHYFVAASCSRGVSVVAKIRSGSGDGGMSIEIEKPSPQPKRDMLSMFDAVKDKGWWPNSISSDCAIELPNQNNNNPFPSSTGHSSIIGNSGSVKGNGNDYV</sequence>
<accession>A0A371GK49</accession>
<protein>
    <submittedName>
        <fullName evidence="2">Uncharacterized protein</fullName>
    </submittedName>
</protein>
<organism evidence="2 3">
    <name type="scientific">Mucuna pruriens</name>
    <name type="common">Velvet bean</name>
    <name type="synonym">Dolichos pruriens</name>
    <dbReference type="NCBI Taxonomy" id="157652"/>
    <lineage>
        <taxon>Eukaryota</taxon>
        <taxon>Viridiplantae</taxon>
        <taxon>Streptophyta</taxon>
        <taxon>Embryophyta</taxon>
        <taxon>Tracheophyta</taxon>
        <taxon>Spermatophyta</taxon>
        <taxon>Magnoliopsida</taxon>
        <taxon>eudicotyledons</taxon>
        <taxon>Gunneridae</taxon>
        <taxon>Pentapetalae</taxon>
        <taxon>rosids</taxon>
        <taxon>fabids</taxon>
        <taxon>Fabales</taxon>
        <taxon>Fabaceae</taxon>
        <taxon>Papilionoideae</taxon>
        <taxon>50 kb inversion clade</taxon>
        <taxon>NPAAA clade</taxon>
        <taxon>indigoferoid/millettioid clade</taxon>
        <taxon>Phaseoleae</taxon>
        <taxon>Mucuna</taxon>
    </lineage>
</organism>
<dbReference type="OrthoDB" id="1374534at2759"/>
<gene>
    <name evidence="2" type="ORF">CR513_27165</name>
</gene>
<feature type="region of interest" description="Disordered" evidence="1">
    <location>
        <begin position="549"/>
        <end position="579"/>
    </location>
</feature>
<dbReference type="AlphaFoldDB" id="A0A371GK49"/>
<evidence type="ECO:0000313" key="3">
    <source>
        <dbReference type="Proteomes" id="UP000257109"/>
    </source>
</evidence>